<organism evidence="1">
    <name type="scientific">Proteus mirabilis</name>
    <dbReference type="NCBI Taxonomy" id="584"/>
    <lineage>
        <taxon>Bacteria</taxon>
        <taxon>Pseudomonadati</taxon>
        <taxon>Pseudomonadota</taxon>
        <taxon>Gammaproteobacteria</taxon>
        <taxon>Enterobacterales</taxon>
        <taxon>Morganellaceae</taxon>
        <taxon>Proteus</taxon>
    </lineage>
</organism>
<name>A0ABD5M0K9_PROMI</name>
<reference evidence="1" key="1">
    <citation type="submission" date="2021-05" db="EMBL/GenBank/DDBJ databases">
        <title>First report of NDM-5 and VEB-6 producing Proteus mirabilis isolated from blood of a sepsis patient in Kolkata, India.</title>
        <authorList>
            <person name="Halder G."/>
            <person name="Chaudhuri B."/>
            <person name="Dutta S."/>
        </authorList>
    </citation>
    <scope>NUCLEOTIDE SEQUENCE [LARGE SCALE GENOMIC DNA]</scope>
    <source>
        <strain evidence="1">7049</strain>
    </source>
</reference>
<accession>A0ABD5M0K9</accession>
<gene>
    <name evidence="1" type="ORF">I3679_021820</name>
</gene>
<evidence type="ECO:0000313" key="1">
    <source>
        <dbReference type="EMBL" id="MEY2345438.1"/>
    </source>
</evidence>
<dbReference type="AlphaFoldDB" id="A0ABD5M0K9"/>
<sequence>MCFFSVANESHIDPPVPVDLPTETQLRDQLLQQNDNVSLVNLAPQNKGNLSHLLCIVFNQTGKTPSSR</sequence>
<protein>
    <submittedName>
        <fullName evidence="1">Uncharacterized protein</fullName>
    </submittedName>
</protein>
<proteinExistence type="predicted"/>
<dbReference type="EMBL" id="JADQCH020000002">
    <property type="protein sequence ID" value="MEY2345438.1"/>
    <property type="molecule type" value="Genomic_DNA"/>
</dbReference>
<comment type="caution">
    <text evidence="1">The sequence shown here is derived from an EMBL/GenBank/DDBJ whole genome shotgun (WGS) entry which is preliminary data.</text>
</comment>